<dbReference type="Pfam" id="PF00535">
    <property type="entry name" value="Glycos_transf_2"/>
    <property type="match status" value="1"/>
</dbReference>
<name>A0A1C0A9N6_9FIRM</name>
<reference evidence="2 3" key="2">
    <citation type="submission" date="2016-08" db="EMBL/GenBank/DDBJ databases">
        <title>Orenia metallireducens sp. nov. strain Z6, a Novel Metal-reducing Firmicute from the Deep Subsurface.</title>
        <authorList>
            <person name="Maxim B.I."/>
            <person name="Kenneth K."/>
            <person name="Flynn T.M."/>
            <person name="Oloughlin E.J."/>
            <person name="Locke R.A."/>
            <person name="Weber J.R."/>
            <person name="Egan S.M."/>
            <person name="Mackie R.I."/>
            <person name="Cann I.K."/>
        </authorList>
    </citation>
    <scope>NUCLEOTIDE SEQUENCE [LARGE SCALE GENOMIC DNA]</scope>
    <source>
        <strain evidence="2 3">Z6</strain>
    </source>
</reference>
<evidence type="ECO:0000313" key="3">
    <source>
        <dbReference type="Proteomes" id="UP000093514"/>
    </source>
</evidence>
<reference evidence="3" key="1">
    <citation type="submission" date="2016-07" db="EMBL/GenBank/DDBJ databases">
        <authorList>
            <person name="Florea S."/>
            <person name="Webb J.S."/>
            <person name="Jaromczyk J."/>
            <person name="Schardl C.L."/>
        </authorList>
    </citation>
    <scope>NUCLEOTIDE SEQUENCE [LARGE SCALE GENOMIC DNA]</scope>
    <source>
        <strain evidence="3">Z6</strain>
    </source>
</reference>
<keyword evidence="2" id="KW-0808">Transferase</keyword>
<sequence length="224" mass="24355">MDKSISVLIPAYNEEDKIEDTIKSIKGLDGVNEVIVVDDGSSDKTYQKANNLATKVIRLEQNQGKGAALNRGLEEVNGDIILLLDADLGNSSAEAMKLVEPLLEGRADMSIAKFPPSQVKGGFGLVKGLANWGLRKLTCQEFSAPLSGQRALSKDVVKEIKSFAKGFGVEVALTADVCKAGFKVEEVPVMMKHRESKRDLEGFIHRGKQFKDVALVLISKINKI</sequence>
<dbReference type="OrthoDB" id="9810303at2"/>
<evidence type="ECO:0000259" key="1">
    <source>
        <dbReference type="Pfam" id="PF00535"/>
    </source>
</evidence>
<comment type="caution">
    <text evidence="2">The sequence shown here is derived from an EMBL/GenBank/DDBJ whole genome shotgun (WGS) entry which is preliminary data.</text>
</comment>
<feature type="domain" description="Glycosyltransferase 2-like" evidence="1">
    <location>
        <begin position="6"/>
        <end position="122"/>
    </location>
</feature>
<accession>A0A1C0A9N6</accession>
<dbReference type="InterPro" id="IPR029044">
    <property type="entry name" value="Nucleotide-diphossugar_trans"/>
</dbReference>
<dbReference type="RefSeq" id="WP_068716423.1">
    <property type="nucleotide sequence ID" value="NZ_LWDV01000008.1"/>
</dbReference>
<dbReference type="PANTHER" id="PTHR48090">
    <property type="entry name" value="UNDECAPRENYL-PHOSPHATE 4-DEOXY-4-FORMAMIDO-L-ARABINOSE TRANSFERASE-RELATED"/>
    <property type="match status" value="1"/>
</dbReference>
<gene>
    <name evidence="2" type="ORF">U472_05735</name>
</gene>
<dbReference type="PANTHER" id="PTHR48090:SF7">
    <property type="entry name" value="RFBJ PROTEIN"/>
    <property type="match status" value="1"/>
</dbReference>
<protein>
    <submittedName>
        <fullName evidence="2">Glycosyl transferase</fullName>
    </submittedName>
</protein>
<dbReference type="CDD" id="cd04179">
    <property type="entry name" value="DPM_DPG-synthase_like"/>
    <property type="match status" value="1"/>
</dbReference>
<dbReference type="Gene3D" id="3.90.550.10">
    <property type="entry name" value="Spore Coat Polysaccharide Biosynthesis Protein SpsA, Chain A"/>
    <property type="match status" value="1"/>
</dbReference>
<dbReference type="AlphaFoldDB" id="A0A1C0A9N6"/>
<dbReference type="SUPFAM" id="SSF53448">
    <property type="entry name" value="Nucleotide-diphospho-sugar transferases"/>
    <property type="match status" value="1"/>
</dbReference>
<proteinExistence type="predicted"/>
<dbReference type="GO" id="GO:0016740">
    <property type="term" value="F:transferase activity"/>
    <property type="evidence" value="ECO:0007669"/>
    <property type="project" value="UniProtKB-KW"/>
</dbReference>
<dbReference type="EMBL" id="LWDV01000008">
    <property type="protein sequence ID" value="OCL26986.1"/>
    <property type="molecule type" value="Genomic_DNA"/>
</dbReference>
<evidence type="ECO:0000313" key="2">
    <source>
        <dbReference type="EMBL" id="OCL26986.1"/>
    </source>
</evidence>
<organism evidence="2 3">
    <name type="scientific">Orenia metallireducens</name>
    <dbReference type="NCBI Taxonomy" id="1413210"/>
    <lineage>
        <taxon>Bacteria</taxon>
        <taxon>Bacillati</taxon>
        <taxon>Bacillota</taxon>
        <taxon>Clostridia</taxon>
        <taxon>Halanaerobiales</taxon>
        <taxon>Halobacteroidaceae</taxon>
        <taxon>Orenia</taxon>
    </lineage>
</organism>
<keyword evidence="3" id="KW-1185">Reference proteome</keyword>
<dbReference type="InterPro" id="IPR001173">
    <property type="entry name" value="Glyco_trans_2-like"/>
</dbReference>
<dbReference type="Proteomes" id="UP000093514">
    <property type="component" value="Unassembled WGS sequence"/>
</dbReference>
<dbReference type="InterPro" id="IPR050256">
    <property type="entry name" value="Glycosyltransferase_2"/>
</dbReference>